<protein>
    <submittedName>
        <fullName evidence="1">Uncharacterized protein</fullName>
    </submittedName>
</protein>
<evidence type="ECO:0000313" key="1">
    <source>
        <dbReference type="EMBL" id="GGG18286.1"/>
    </source>
</evidence>
<proteinExistence type="predicted"/>
<dbReference type="EMBL" id="BMIW01000051">
    <property type="protein sequence ID" value="GGG18286.1"/>
    <property type="molecule type" value="Genomic_DNA"/>
</dbReference>
<dbReference type="Proteomes" id="UP000608420">
    <property type="component" value="Unassembled WGS sequence"/>
</dbReference>
<sequence length="104" mass="12439">MFKHWFKKDKRQDSSVSHYNPVLPNESEWTKLKLMWEKSRNKHSPLEQSLIQEEAEAFERVRGMLEEALSLLDDACIESEGMLKVRLRQIWTDLDELVKTYTLE</sequence>
<name>A0ABQ1W722_9BACL</name>
<comment type="caution">
    <text evidence="1">The sequence shown here is derived from an EMBL/GenBank/DDBJ whole genome shotgun (WGS) entry which is preliminary data.</text>
</comment>
<gene>
    <name evidence="1" type="ORF">GCM10010913_45520</name>
</gene>
<reference evidence="2" key="1">
    <citation type="journal article" date="2019" name="Int. J. Syst. Evol. Microbiol.">
        <title>The Global Catalogue of Microorganisms (GCM) 10K type strain sequencing project: providing services to taxonomists for standard genome sequencing and annotation.</title>
        <authorList>
            <consortium name="The Broad Institute Genomics Platform"/>
            <consortium name="The Broad Institute Genome Sequencing Center for Infectious Disease"/>
            <person name="Wu L."/>
            <person name="Ma J."/>
        </authorList>
    </citation>
    <scope>NUCLEOTIDE SEQUENCE [LARGE SCALE GENOMIC DNA]</scope>
    <source>
        <strain evidence="2">CGMCC 1.15420</strain>
    </source>
</reference>
<dbReference type="RefSeq" id="WP_036715201.1">
    <property type="nucleotide sequence ID" value="NZ_BMIW01000051.1"/>
</dbReference>
<organism evidence="1 2">
    <name type="scientific">Paenibacillus aceti</name>
    <dbReference type="NCBI Taxonomy" id="1820010"/>
    <lineage>
        <taxon>Bacteria</taxon>
        <taxon>Bacillati</taxon>
        <taxon>Bacillota</taxon>
        <taxon>Bacilli</taxon>
        <taxon>Bacillales</taxon>
        <taxon>Paenibacillaceae</taxon>
        <taxon>Paenibacillus</taxon>
    </lineage>
</organism>
<evidence type="ECO:0000313" key="2">
    <source>
        <dbReference type="Proteomes" id="UP000608420"/>
    </source>
</evidence>
<accession>A0ABQ1W722</accession>
<keyword evidence="2" id="KW-1185">Reference proteome</keyword>